<proteinExistence type="predicted"/>
<name>A0A1V9YL84_ACHHY</name>
<dbReference type="PANTHER" id="PTHR37066">
    <property type="entry name" value="HELICASE-ASSOCIATED"/>
    <property type="match status" value="1"/>
</dbReference>
<evidence type="ECO:0000313" key="2">
    <source>
        <dbReference type="EMBL" id="OQR86468.1"/>
    </source>
</evidence>
<organism evidence="2 3">
    <name type="scientific">Achlya hypogyna</name>
    <name type="common">Oomycete</name>
    <name type="synonym">Protoachlya hypogyna</name>
    <dbReference type="NCBI Taxonomy" id="1202772"/>
    <lineage>
        <taxon>Eukaryota</taxon>
        <taxon>Sar</taxon>
        <taxon>Stramenopiles</taxon>
        <taxon>Oomycota</taxon>
        <taxon>Saprolegniomycetes</taxon>
        <taxon>Saprolegniales</taxon>
        <taxon>Achlyaceae</taxon>
        <taxon>Achlya</taxon>
    </lineage>
</organism>
<accession>A0A1V9YL84</accession>
<protein>
    <recommendedName>
        <fullName evidence="1">Helicase-associated domain-containing protein</fullName>
    </recommendedName>
</protein>
<dbReference type="InterPro" id="IPR005114">
    <property type="entry name" value="Helicase_assoc"/>
</dbReference>
<dbReference type="PANTHER" id="PTHR37066:SF1">
    <property type="entry name" value="LNS2_PITP DOMAIN-CONTAINING PROTEIN"/>
    <property type="match status" value="1"/>
</dbReference>
<gene>
    <name evidence="2" type="ORF">ACHHYP_10512</name>
</gene>
<comment type="caution">
    <text evidence="2">The sequence shown here is derived from an EMBL/GenBank/DDBJ whole genome shotgun (WGS) entry which is preliminary data.</text>
</comment>
<reference evidence="2 3" key="1">
    <citation type="journal article" date="2014" name="Genome Biol. Evol.">
        <title>The secreted proteins of Achlya hypogyna and Thraustotheca clavata identify the ancestral oomycete secretome and reveal gene acquisitions by horizontal gene transfer.</title>
        <authorList>
            <person name="Misner I."/>
            <person name="Blouin N."/>
            <person name="Leonard G."/>
            <person name="Richards T.A."/>
            <person name="Lane C.E."/>
        </authorList>
    </citation>
    <scope>NUCLEOTIDE SEQUENCE [LARGE SCALE GENOMIC DNA]</scope>
    <source>
        <strain evidence="2 3">ATCC 48635</strain>
    </source>
</reference>
<feature type="domain" description="Helicase-associated" evidence="1">
    <location>
        <begin position="100"/>
        <end position="173"/>
    </location>
</feature>
<dbReference type="AlphaFoldDB" id="A0A1V9YL84"/>
<keyword evidence="3" id="KW-1185">Reference proteome</keyword>
<dbReference type="Proteomes" id="UP000243579">
    <property type="component" value="Unassembled WGS sequence"/>
</dbReference>
<dbReference type="OrthoDB" id="70932at2759"/>
<evidence type="ECO:0000313" key="3">
    <source>
        <dbReference type="Proteomes" id="UP000243579"/>
    </source>
</evidence>
<dbReference type="Pfam" id="PF03457">
    <property type="entry name" value="HA"/>
    <property type="match status" value="2"/>
</dbReference>
<evidence type="ECO:0000259" key="1">
    <source>
        <dbReference type="Pfam" id="PF03457"/>
    </source>
</evidence>
<feature type="domain" description="Helicase-associated" evidence="1">
    <location>
        <begin position="178"/>
        <end position="250"/>
    </location>
</feature>
<dbReference type="EMBL" id="JNBR01001504">
    <property type="protein sequence ID" value="OQR86468.1"/>
    <property type="molecule type" value="Genomic_DNA"/>
</dbReference>
<sequence>MMTWPWLARRGLRALSSFRADLPAVFRDHVLVARIEHARQQASYTQLPSAYVVPADATFPPELHGRKLNFSELRRQYKDGKLDPAVVQALDAVRFVWQPQEHNWELKFLAFETYKRLHGDLLVRQDFVVPKDDPSWPRETWGMKLGLIVTKLRATGEAAVRADRHTRLATLGFVWNAHESSWLMRLEAYETFKRIHGNLLVPLHFVIPAHSPAWPRHLWRYNLGRDVNRLRLLGEATPPERKAALDALGFVWEAFPERFTLQLRALSIFKELRGHVNVPSDFVVPDDDPHWPEDMHGMHLGFAAANLSKRRQNLAADRRAALDALGFAWRPGR</sequence>